<organism evidence="1 2">
    <name type="scientific">Arcanobacterium phocisimile</name>
    <dbReference type="NCBI Taxonomy" id="1302235"/>
    <lineage>
        <taxon>Bacteria</taxon>
        <taxon>Bacillati</taxon>
        <taxon>Actinomycetota</taxon>
        <taxon>Actinomycetes</taxon>
        <taxon>Actinomycetales</taxon>
        <taxon>Actinomycetaceae</taxon>
        <taxon>Arcanobacterium</taxon>
    </lineage>
</organism>
<keyword evidence="2" id="KW-1185">Reference proteome</keyword>
<evidence type="ECO:0000313" key="2">
    <source>
        <dbReference type="Proteomes" id="UP000602653"/>
    </source>
</evidence>
<proteinExistence type="predicted"/>
<gene>
    <name evidence="1" type="ORF">JTE88_08810</name>
</gene>
<reference evidence="1 2" key="1">
    <citation type="submission" date="2021-02" db="EMBL/GenBank/DDBJ databases">
        <title>Complete Genome Sequence of Arcanobacterium phocisimile strain DSM 26142T from a harbour seal.</title>
        <authorList>
            <person name="Borowiak M."/>
            <person name="Alssahen M."/>
            <person name="Malorny B."/>
            <person name="Laemmler C."/>
            <person name="Siebert U."/>
            <person name="Ploetz M."/>
            <person name="Abdulmawjood A."/>
        </authorList>
    </citation>
    <scope>NUCLEOTIDE SEQUENCE [LARGE SCALE GENOMIC DNA]</scope>
    <source>
        <strain evidence="1 2">DSM 26142</strain>
    </source>
</reference>
<dbReference type="Pfam" id="PF12686">
    <property type="entry name" value="DUF3800"/>
    <property type="match status" value="1"/>
</dbReference>
<dbReference type="EMBL" id="CP070228">
    <property type="protein sequence ID" value="QRV02151.1"/>
    <property type="molecule type" value="Genomic_DNA"/>
</dbReference>
<dbReference type="InterPro" id="IPR024524">
    <property type="entry name" value="DUF3800"/>
</dbReference>
<name>A0ABX7IGA4_9ACTO</name>
<dbReference type="RefSeq" id="WP_204424439.1">
    <property type="nucleotide sequence ID" value="NZ_CP070228.1"/>
</dbReference>
<evidence type="ECO:0000313" key="1">
    <source>
        <dbReference type="EMBL" id="QRV02151.1"/>
    </source>
</evidence>
<dbReference type="Proteomes" id="UP000602653">
    <property type="component" value="Chromosome"/>
</dbReference>
<accession>A0ABX7IGA4</accession>
<protein>
    <submittedName>
        <fullName evidence="1">DUF3800 domain-containing protein</fullName>
    </submittedName>
</protein>
<sequence>MPSLSQIPSRTLKTATFFIDESESKSSAGKFFVIGLAKTYLPWKLSWEMRHIRERHSFKDEFKFAKVKTILYQFTSSLSMLPIRRKLYSEHSFSILEHLISSGIVRLGLSKHS</sequence>